<keyword evidence="1" id="KW-0812">Transmembrane</keyword>
<organism evidence="2 3">
    <name type="scientific">Lutibacter oceani</name>
    <dbReference type="NCBI Taxonomy" id="1853311"/>
    <lineage>
        <taxon>Bacteria</taxon>
        <taxon>Pseudomonadati</taxon>
        <taxon>Bacteroidota</taxon>
        <taxon>Flavobacteriia</taxon>
        <taxon>Flavobacteriales</taxon>
        <taxon>Flavobacteriaceae</taxon>
        <taxon>Lutibacter</taxon>
    </lineage>
</organism>
<name>A0A3D9RJ10_9FLAO</name>
<dbReference type="AlphaFoldDB" id="A0A3D9RJ10"/>
<evidence type="ECO:0000313" key="3">
    <source>
        <dbReference type="Proteomes" id="UP000256429"/>
    </source>
</evidence>
<keyword evidence="1" id="KW-1133">Transmembrane helix</keyword>
<evidence type="ECO:0000256" key="1">
    <source>
        <dbReference type="SAM" id="Phobius"/>
    </source>
</evidence>
<dbReference type="Gene3D" id="1.10.150.20">
    <property type="entry name" value="5' to 3' exonuclease, C-terminal subdomain"/>
    <property type="match status" value="1"/>
</dbReference>
<dbReference type="EMBL" id="QTTQ01000012">
    <property type="protein sequence ID" value="REE79839.1"/>
    <property type="molecule type" value="Genomic_DNA"/>
</dbReference>
<dbReference type="Proteomes" id="UP000256429">
    <property type="component" value="Unassembled WGS sequence"/>
</dbReference>
<gene>
    <name evidence="2" type="ORF">BX611_2737</name>
</gene>
<dbReference type="OrthoDB" id="9807941at2"/>
<keyword evidence="1" id="KW-0472">Membrane</keyword>
<evidence type="ECO:0000313" key="2">
    <source>
        <dbReference type="EMBL" id="REE79839.1"/>
    </source>
</evidence>
<accession>A0A3D9RJ10</accession>
<keyword evidence="3" id="KW-1185">Reference proteome</keyword>
<reference evidence="2 3" key="1">
    <citation type="submission" date="2018-08" db="EMBL/GenBank/DDBJ databases">
        <title>Genomic Encyclopedia of Type Strains, Phase III (KMG-III): the genomes of soil and plant-associated and newly described type strains.</title>
        <authorList>
            <person name="Whitman W."/>
        </authorList>
    </citation>
    <scope>NUCLEOTIDE SEQUENCE [LARGE SCALE GENOMIC DNA]</scope>
    <source>
        <strain evidence="2 3">325-5</strain>
    </source>
</reference>
<feature type="transmembrane region" description="Helical" evidence="1">
    <location>
        <begin position="17"/>
        <end position="36"/>
    </location>
</feature>
<comment type="caution">
    <text evidence="2">The sequence shown here is derived from an EMBL/GenBank/DDBJ whole genome shotgun (WGS) entry which is preliminary data.</text>
</comment>
<proteinExistence type="predicted"/>
<protein>
    <submittedName>
        <fullName evidence="2">Uncharacterized protein</fullName>
    </submittedName>
</protein>
<dbReference type="RefSeq" id="WP_115882199.1">
    <property type="nucleotide sequence ID" value="NZ_QTTQ01000012.1"/>
</dbReference>
<sequence length="155" mass="18017">MTLSIFSNETFIHSLEIFFWMLGAFIIGLVFGRIIFNKKPQNNLDFKNNEYDDLSLHENNSQIRATKTFERGGIEMIKTVPEIKEIKKDDLKQINGIGATLEKKLNEIGIYNFSQISNLNKEDIEAISEKIKTFPGRIKRDNWVEQAQDFLKEIT</sequence>